<keyword evidence="2" id="KW-0325">Glycoprotein</keyword>
<dbReference type="AlphaFoldDB" id="A0A1X7TLK6"/>
<keyword evidence="4" id="KW-0472">Membrane</keyword>
<keyword evidence="4" id="KW-0812">Transmembrane</keyword>
<dbReference type="OrthoDB" id="536948at2759"/>
<evidence type="ECO:0000256" key="4">
    <source>
        <dbReference type="SAM" id="Phobius"/>
    </source>
</evidence>
<evidence type="ECO:0000256" key="2">
    <source>
        <dbReference type="ARBA" id="ARBA00023180"/>
    </source>
</evidence>
<evidence type="ECO:0000256" key="5">
    <source>
        <dbReference type="SAM" id="SignalP"/>
    </source>
</evidence>
<feature type="domain" description="SRCR" evidence="6">
    <location>
        <begin position="41"/>
        <end position="141"/>
    </location>
</feature>
<accession>A0A1X7TLK6</accession>
<dbReference type="SUPFAM" id="SSF56487">
    <property type="entry name" value="SRCR-like"/>
    <property type="match status" value="1"/>
</dbReference>
<dbReference type="FunFam" id="3.10.250.10:FF:000011">
    <property type="entry name" value="Scavenger receptor class A member 5"/>
    <property type="match status" value="1"/>
</dbReference>
<dbReference type="InterPro" id="IPR036772">
    <property type="entry name" value="SRCR-like_dom_sf"/>
</dbReference>
<evidence type="ECO:0000256" key="1">
    <source>
        <dbReference type="ARBA" id="ARBA00023157"/>
    </source>
</evidence>
<keyword evidence="5" id="KW-0732">Signal</keyword>
<dbReference type="GO" id="GO:0016020">
    <property type="term" value="C:membrane"/>
    <property type="evidence" value="ECO:0007669"/>
    <property type="project" value="InterPro"/>
</dbReference>
<dbReference type="SMART" id="SM00202">
    <property type="entry name" value="SR"/>
    <property type="match status" value="1"/>
</dbReference>
<dbReference type="InParanoid" id="A0A1X7TLK6"/>
<keyword evidence="4" id="KW-1133">Transmembrane helix</keyword>
<feature type="chain" id="PRO_5012914362" description="SRCR domain-containing protein" evidence="5">
    <location>
        <begin position="20"/>
        <end position="337"/>
    </location>
</feature>
<dbReference type="PRINTS" id="PR00258">
    <property type="entry name" value="SPERACTRCPTR"/>
</dbReference>
<dbReference type="Pfam" id="PF00530">
    <property type="entry name" value="SRCR"/>
    <property type="match status" value="1"/>
</dbReference>
<name>A0A1X7TLK6_AMPQE</name>
<evidence type="ECO:0000256" key="3">
    <source>
        <dbReference type="PROSITE-ProRule" id="PRU00196"/>
    </source>
</evidence>
<dbReference type="EnsemblMetazoa" id="Aqu2.1.15781_001">
    <property type="protein sequence ID" value="Aqu2.1.15781_001"/>
    <property type="gene ID" value="Aqu2.1.15781"/>
</dbReference>
<dbReference type="PANTHER" id="PTHR48071">
    <property type="entry name" value="SRCR DOMAIN-CONTAINING PROTEIN"/>
    <property type="match status" value="1"/>
</dbReference>
<reference evidence="7" key="1">
    <citation type="submission" date="2017-05" db="UniProtKB">
        <authorList>
            <consortium name="EnsemblMetazoa"/>
        </authorList>
    </citation>
    <scope>IDENTIFICATION</scope>
</reference>
<dbReference type="Gene3D" id="3.10.250.10">
    <property type="entry name" value="SRCR-like domain"/>
    <property type="match status" value="1"/>
</dbReference>
<comment type="caution">
    <text evidence="3">Lacks conserved residue(s) required for the propagation of feature annotation.</text>
</comment>
<protein>
    <recommendedName>
        <fullName evidence="6">SRCR domain-containing protein</fullName>
    </recommendedName>
</protein>
<feature type="transmembrane region" description="Helical" evidence="4">
    <location>
        <begin position="157"/>
        <end position="182"/>
    </location>
</feature>
<dbReference type="STRING" id="400682.A0A1X7TLK6"/>
<feature type="signal peptide" evidence="5">
    <location>
        <begin position="1"/>
        <end position="19"/>
    </location>
</feature>
<dbReference type="PROSITE" id="PS50287">
    <property type="entry name" value="SRCR_2"/>
    <property type="match status" value="1"/>
</dbReference>
<proteinExistence type="predicted"/>
<evidence type="ECO:0000259" key="6">
    <source>
        <dbReference type="PROSITE" id="PS50287"/>
    </source>
</evidence>
<sequence>MVLLRVLLYFLAIVSSGLNAHLCCYNNSHHHAAVSQTNGDVRLVGGPTTNQGRVEVYLTSENEWVTVCDDSWDIQDGTVVCKQLGYTNATMVTTSASYGQGTSNYILQGLQCTGNETNLTQCDTSSIRLCDHGDDAGVVCWPAPTSNGNGGLSTGEIAAIVFVPFLILIIVIIAIIILMLYLTFTYDGNAREIEEVHYQSKRFRGGIKLKDDDPTSHVRSRRGSSNYLTEGRIPRSALGAGTAHPWQEDEEANSEIGENELFIVESGGASGRGETDEGNEVRQRVVGAYNPMAIRAGEEKEEGDNKAGGAAVMMTDEEIDKEFNLGEDDDDINPYDD</sequence>
<dbReference type="PANTHER" id="PTHR48071:SF18">
    <property type="entry name" value="DELETED IN MALIGNANT BRAIN TUMORS 1 PROTEIN-RELATED"/>
    <property type="match status" value="1"/>
</dbReference>
<organism evidence="7">
    <name type="scientific">Amphimedon queenslandica</name>
    <name type="common">Sponge</name>
    <dbReference type="NCBI Taxonomy" id="400682"/>
    <lineage>
        <taxon>Eukaryota</taxon>
        <taxon>Metazoa</taxon>
        <taxon>Porifera</taxon>
        <taxon>Demospongiae</taxon>
        <taxon>Heteroscleromorpha</taxon>
        <taxon>Haplosclerida</taxon>
        <taxon>Niphatidae</taxon>
        <taxon>Amphimedon</taxon>
    </lineage>
</organism>
<feature type="disulfide bond" evidence="3">
    <location>
        <begin position="112"/>
        <end position="122"/>
    </location>
</feature>
<evidence type="ECO:0000313" key="7">
    <source>
        <dbReference type="EnsemblMetazoa" id="Aqu2.1.15781_001"/>
    </source>
</evidence>
<dbReference type="InterPro" id="IPR001190">
    <property type="entry name" value="SRCR"/>
</dbReference>
<keyword evidence="1 3" id="KW-1015">Disulfide bond</keyword>